<feature type="transmembrane region" description="Helical" evidence="1">
    <location>
        <begin position="31"/>
        <end position="52"/>
    </location>
</feature>
<feature type="transmembrane region" description="Helical" evidence="1">
    <location>
        <begin position="139"/>
        <end position="161"/>
    </location>
</feature>
<dbReference type="GO" id="GO:0005886">
    <property type="term" value="C:plasma membrane"/>
    <property type="evidence" value="ECO:0007669"/>
    <property type="project" value="InterPro"/>
</dbReference>
<dbReference type="AlphaFoldDB" id="A0A6J7N3N2"/>
<keyword evidence="1" id="KW-0812">Transmembrane</keyword>
<accession>A0A6J7N3N2</accession>
<dbReference type="EMBL" id="CAFBOT010000055">
    <property type="protein sequence ID" value="CAB4986745.1"/>
    <property type="molecule type" value="Genomic_DNA"/>
</dbReference>
<organism evidence="5">
    <name type="scientific">freshwater metagenome</name>
    <dbReference type="NCBI Taxonomy" id="449393"/>
    <lineage>
        <taxon>unclassified sequences</taxon>
        <taxon>metagenomes</taxon>
        <taxon>ecological metagenomes</taxon>
    </lineage>
</organism>
<dbReference type="EMBL" id="CAEZWH010000062">
    <property type="protein sequence ID" value="CAB4650373.1"/>
    <property type="molecule type" value="Genomic_DNA"/>
</dbReference>
<keyword evidence="1" id="KW-0472">Membrane</keyword>
<dbReference type="InterPro" id="IPR003784">
    <property type="entry name" value="BioY"/>
</dbReference>
<sequence>MTTLLTIAPQRVLADLIVQPTTRVRAIVRDVLLVVGFALLTAAAAQIEIQLGFTPVPLTGQTFAVLLSGAVLGMRRGALSQLVYWMAGLTGLPFYSGGAGGWKSGTGATLGYLVGFIVAAGAIGYLAEKKQDRNFATSLPAMLLGSTLIYTCGAAWLTTYLNIGFATGETNAIALGVAPFLVGDVIKALLAAACTTGVWAAINKRK</sequence>
<dbReference type="Pfam" id="PF02632">
    <property type="entry name" value="BioY"/>
    <property type="match status" value="1"/>
</dbReference>
<dbReference type="PIRSF" id="PIRSF016661">
    <property type="entry name" value="BioY"/>
    <property type="match status" value="1"/>
</dbReference>
<dbReference type="EMBL" id="CAEZYG010000022">
    <property type="protein sequence ID" value="CAB4705806.1"/>
    <property type="molecule type" value="Genomic_DNA"/>
</dbReference>
<gene>
    <name evidence="2" type="ORF">UFOPK2166_00165</name>
    <name evidence="3" type="ORF">UFOPK2195_00436</name>
    <name evidence="4" type="ORF">UFOPK2657_00246</name>
    <name evidence="5" type="ORF">UFOPK4000_00455</name>
</gene>
<dbReference type="GO" id="GO:0015225">
    <property type="term" value="F:biotin transmembrane transporter activity"/>
    <property type="evidence" value="ECO:0007669"/>
    <property type="project" value="InterPro"/>
</dbReference>
<proteinExistence type="predicted"/>
<dbReference type="PANTHER" id="PTHR34295:SF1">
    <property type="entry name" value="BIOTIN TRANSPORTER BIOY"/>
    <property type="match status" value="1"/>
</dbReference>
<evidence type="ECO:0000256" key="1">
    <source>
        <dbReference type="SAM" id="Phobius"/>
    </source>
</evidence>
<dbReference type="PANTHER" id="PTHR34295">
    <property type="entry name" value="BIOTIN TRANSPORTER BIOY"/>
    <property type="match status" value="1"/>
</dbReference>
<reference evidence="5" key="1">
    <citation type="submission" date="2020-05" db="EMBL/GenBank/DDBJ databases">
        <authorList>
            <person name="Chiriac C."/>
            <person name="Salcher M."/>
            <person name="Ghai R."/>
            <person name="Kavagutti S V."/>
        </authorList>
    </citation>
    <scope>NUCLEOTIDE SEQUENCE</scope>
</reference>
<feature type="transmembrane region" description="Helical" evidence="1">
    <location>
        <begin position="173"/>
        <end position="202"/>
    </location>
</feature>
<evidence type="ECO:0000313" key="2">
    <source>
        <dbReference type="EMBL" id="CAB4640520.1"/>
    </source>
</evidence>
<evidence type="ECO:0000313" key="3">
    <source>
        <dbReference type="EMBL" id="CAB4650373.1"/>
    </source>
</evidence>
<name>A0A6J7N3N2_9ZZZZ</name>
<dbReference type="Gene3D" id="1.10.1760.20">
    <property type="match status" value="1"/>
</dbReference>
<dbReference type="EMBL" id="CAEZWB010000010">
    <property type="protein sequence ID" value="CAB4640520.1"/>
    <property type="molecule type" value="Genomic_DNA"/>
</dbReference>
<feature type="transmembrane region" description="Helical" evidence="1">
    <location>
        <begin position="108"/>
        <end position="127"/>
    </location>
</feature>
<evidence type="ECO:0000313" key="5">
    <source>
        <dbReference type="EMBL" id="CAB4986745.1"/>
    </source>
</evidence>
<protein>
    <submittedName>
        <fullName evidence="5">Unannotated protein</fullName>
    </submittedName>
</protein>
<evidence type="ECO:0000313" key="4">
    <source>
        <dbReference type="EMBL" id="CAB4705806.1"/>
    </source>
</evidence>
<keyword evidence="1" id="KW-1133">Transmembrane helix</keyword>